<dbReference type="EMBL" id="CM001022">
    <property type="protein sequence ID" value="EFQ23390.1"/>
    <property type="molecule type" value="Genomic_DNA"/>
</dbReference>
<evidence type="ECO:0000259" key="1">
    <source>
        <dbReference type="Pfam" id="PF00266"/>
    </source>
</evidence>
<dbReference type="Gene3D" id="3.40.640.10">
    <property type="entry name" value="Type I PLP-dependent aspartate aminotransferase-like (Major domain)"/>
    <property type="match status" value="1"/>
</dbReference>
<dbReference type="AlphaFoldDB" id="E3CWD8"/>
<dbReference type="HOGENOM" id="CLU_003433_2_2_0"/>
<dbReference type="InterPro" id="IPR015421">
    <property type="entry name" value="PyrdxlP-dep_Trfase_major"/>
</dbReference>
<dbReference type="GO" id="GO:0031071">
    <property type="term" value="F:cysteine desulfurase activity"/>
    <property type="evidence" value="ECO:0007669"/>
    <property type="project" value="UniProtKB-EC"/>
</dbReference>
<protein>
    <submittedName>
        <fullName evidence="2">Cysteine desulfurase family protein</fullName>
        <ecNumber evidence="2">2.8.1.7</ecNumber>
    </submittedName>
</protein>
<accession>E3CWD8</accession>
<dbReference type="PANTHER" id="PTHR43586">
    <property type="entry name" value="CYSTEINE DESULFURASE"/>
    <property type="match status" value="1"/>
</dbReference>
<dbReference type="NCBIfam" id="TIGR01976">
    <property type="entry name" value="am_tr_V_VC1184"/>
    <property type="match status" value="1"/>
</dbReference>
<keyword evidence="2" id="KW-0808">Transferase</keyword>
<evidence type="ECO:0000313" key="3">
    <source>
        <dbReference type="Proteomes" id="UP000005096"/>
    </source>
</evidence>
<dbReference type="InterPro" id="IPR015422">
    <property type="entry name" value="PyrdxlP-dep_Trfase_small"/>
</dbReference>
<dbReference type="OrthoDB" id="9804366at2"/>
<dbReference type="SUPFAM" id="SSF53383">
    <property type="entry name" value="PLP-dependent transferases"/>
    <property type="match status" value="1"/>
</dbReference>
<keyword evidence="3" id="KW-1185">Reference proteome</keyword>
<reference evidence="2 3" key="1">
    <citation type="journal article" date="2010" name="Stand. Genomic Sci.">
        <title>Non-contiguous finished genome sequence of Aminomonas paucivorans type strain (GLU-3).</title>
        <authorList>
            <person name="Pitluck S."/>
            <person name="Yasawong M."/>
            <person name="Held B."/>
            <person name="Lapidus A."/>
            <person name="Nolan M."/>
            <person name="Copeland A."/>
            <person name="Lucas S."/>
            <person name="Del Rio T.G."/>
            <person name="Tice H."/>
            <person name="Cheng J.F."/>
            <person name="Chertkov O."/>
            <person name="Goodwin L."/>
            <person name="Tapia R."/>
            <person name="Han C."/>
            <person name="Liolios K."/>
            <person name="Ivanova N."/>
            <person name="Mavromatis K."/>
            <person name="Ovchinnikova G."/>
            <person name="Pati A."/>
            <person name="Chen A."/>
            <person name="Palaniappan K."/>
            <person name="Land M."/>
            <person name="Hauser L."/>
            <person name="Chang Y.J."/>
            <person name="Jeffries C.D."/>
            <person name="Pukall R."/>
            <person name="Spring S."/>
            <person name="Rohde M."/>
            <person name="Sikorski J."/>
            <person name="Goker M."/>
            <person name="Woyke T."/>
            <person name="Bristow J."/>
            <person name="Eisen J.A."/>
            <person name="Markowitz V."/>
            <person name="Hugenholtz P."/>
            <person name="Kyrpides N.C."/>
            <person name="Klenk H.P."/>
        </authorList>
    </citation>
    <scope>NUCLEOTIDE SEQUENCE [LARGE SCALE GENOMIC DNA]</scope>
    <source>
        <strain evidence="2 3">DSM 12260</strain>
    </source>
</reference>
<dbReference type="Pfam" id="PF00266">
    <property type="entry name" value="Aminotran_5"/>
    <property type="match status" value="1"/>
</dbReference>
<dbReference type="STRING" id="584708.Apau_0963"/>
<dbReference type="InterPro" id="IPR011340">
    <property type="entry name" value="Cys_dSase-rel"/>
</dbReference>
<dbReference type="eggNOG" id="COG0520">
    <property type="taxonomic scope" value="Bacteria"/>
</dbReference>
<dbReference type="PaxDb" id="584708-Apau_0963"/>
<organism evidence="2 3">
    <name type="scientific">Aminomonas paucivorans DSM 12260</name>
    <dbReference type="NCBI Taxonomy" id="584708"/>
    <lineage>
        <taxon>Bacteria</taxon>
        <taxon>Thermotogati</taxon>
        <taxon>Synergistota</taxon>
        <taxon>Synergistia</taxon>
        <taxon>Synergistales</taxon>
        <taxon>Synergistaceae</taxon>
        <taxon>Aminomonas</taxon>
    </lineage>
</organism>
<dbReference type="InterPro" id="IPR000192">
    <property type="entry name" value="Aminotrans_V_dom"/>
</dbReference>
<dbReference type="Gene3D" id="3.90.1150.10">
    <property type="entry name" value="Aspartate Aminotransferase, domain 1"/>
    <property type="match status" value="1"/>
</dbReference>
<proteinExistence type="predicted"/>
<gene>
    <name evidence="2" type="ORF">Apau_0963</name>
</gene>
<sequence>METRTPQSGAPTPTERFAACRRDFPSLSRTHHGLPLAYFDGPGGTQVPQRVLDAMMHYYRTCNANTHGYFVTTLESDEAQEEARARLALFLGASSSRCISFGHNMTSLNFALARAVGRALRPGDEVLVTQLDHEANRGPWLGLRELGVTVREIRLLPTGALDMEDAREKIGEHTRLVAAGYSSNFIGTVNDIPTLRKWTYEVGAWLSVDAVHYAPHFPLDVTALGVDFLLCSAYKFYGPHVGVLYAREDLLDQLPTDRLRTQDPRAPHRIETGTLNPAAIVGAGAAVDYLASLGRGESPRERVVTAMEEVASFEHVLAAHLWEELGRIPGVTPIGLPFSSPRRAPTVSFTVEGKDPAEVCRALDERAICAWDGHFYGIRPCEVMGLLERGGVTRVGLSLYNTEEEVERLLAAVREIASRG</sequence>
<dbReference type="PANTHER" id="PTHR43586:SF21">
    <property type="entry name" value="PYRIDOXAL PHOSPHATE (PLP)-DEPENDENT ASPARTATE AMINOTRANSFERASE SUPERFAMILY"/>
    <property type="match status" value="1"/>
</dbReference>
<dbReference type="RefSeq" id="WP_006300571.1">
    <property type="nucleotide sequence ID" value="NZ_CM001022.1"/>
</dbReference>
<dbReference type="InterPro" id="IPR015424">
    <property type="entry name" value="PyrdxlP-dep_Trfase"/>
</dbReference>
<dbReference type="EC" id="2.8.1.7" evidence="2"/>
<dbReference type="Proteomes" id="UP000005096">
    <property type="component" value="Chromosome"/>
</dbReference>
<evidence type="ECO:0000313" key="2">
    <source>
        <dbReference type="EMBL" id="EFQ23390.1"/>
    </source>
</evidence>
<name>E3CWD8_9BACT</name>
<feature type="domain" description="Aminotransferase class V" evidence="1">
    <location>
        <begin position="38"/>
        <end position="409"/>
    </location>
</feature>